<gene>
    <name evidence="2" type="ORF">RCC_09319</name>
</gene>
<evidence type="ECO:0000256" key="1">
    <source>
        <dbReference type="SAM" id="MobiDB-lite"/>
    </source>
</evidence>
<name>A0A2D3VCZ1_9PEZI</name>
<dbReference type="GeneID" id="35604390"/>
<reference evidence="2 3" key="1">
    <citation type="submission" date="2016-03" db="EMBL/GenBank/DDBJ databases">
        <authorList>
            <person name="Ploux O."/>
        </authorList>
    </citation>
    <scope>NUCLEOTIDE SEQUENCE [LARGE SCALE GENOMIC DNA]</scope>
    <source>
        <strain evidence="2 3">URUG2</strain>
    </source>
</reference>
<evidence type="ECO:0000313" key="3">
    <source>
        <dbReference type="Proteomes" id="UP000225277"/>
    </source>
</evidence>
<organism evidence="2 3">
    <name type="scientific">Ramularia collo-cygni</name>
    <dbReference type="NCBI Taxonomy" id="112498"/>
    <lineage>
        <taxon>Eukaryota</taxon>
        <taxon>Fungi</taxon>
        <taxon>Dikarya</taxon>
        <taxon>Ascomycota</taxon>
        <taxon>Pezizomycotina</taxon>
        <taxon>Dothideomycetes</taxon>
        <taxon>Dothideomycetidae</taxon>
        <taxon>Mycosphaerellales</taxon>
        <taxon>Mycosphaerellaceae</taxon>
        <taxon>Ramularia</taxon>
    </lineage>
</organism>
<keyword evidence="3" id="KW-1185">Reference proteome</keyword>
<dbReference type="AlphaFoldDB" id="A0A2D3VCZ1"/>
<feature type="compositionally biased region" description="Basic residues" evidence="1">
    <location>
        <begin position="231"/>
        <end position="241"/>
    </location>
</feature>
<feature type="compositionally biased region" description="Basic and acidic residues" evidence="1">
    <location>
        <begin position="261"/>
        <end position="272"/>
    </location>
</feature>
<feature type="region of interest" description="Disordered" evidence="1">
    <location>
        <begin position="94"/>
        <end position="272"/>
    </location>
</feature>
<feature type="compositionally biased region" description="Basic residues" evidence="1">
    <location>
        <begin position="169"/>
        <end position="182"/>
    </location>
</feature>
<sequence length="311" mass="35698">MSSSSISRTTKLVKVARIENDIRKLERSLYAAGATVPFPRDALQWSKHKNRKDVPSYEADLIARLVLIDDLLKSTQEHGRTSTDVHFDPHLHDTPFFRPCPSSAHGRTDDRGRSHYHPRPKERRDQDHYRRHSPGRGFTEHRPTGDSYRPSRHRSRYSRGRDGDDEGRRRARSPSRHRSRYGRGRDDDDEGGRRARSPSRHRPPRSEGYDGGGGRHRSRSPIRPHDGGRGYRARSPSKYRPQHQVGEQGDRTPSELSRTPYHVEDHGGGQSNEVRRQDVRTWPIISSKVTVISSNAMLLSVYTATSWISDL</sequence>
<accession>A0A2D3VCZ1</accession>
<evidence type="ECO:0000313" key="2">
    <source>
        <dbReference type="EMBL" id="CZT23605.1"/>
    </source>
</evidence>
<feature type="compositionally biased region" description="Basic residues" evidence="1">
    <location>
        <begin position="194"/>
        <end position="203"/>
    </location>
</feature>
<dbReference type="Proteomes" id="UP000225277">
    <property type="component" value="Unassembled WGS sequence"/>
</dbReference>
<dbReference type="EMBL" id="FJUY01000017">
    <property type="protein sequence ID" value="CZT23605.1"/>
    <property type="molecule type" value="Genomic_DNA"/>
</dbReference>
<feature type="compositionally biased region" description="Basic and acidic residues" evidence="1">
    <location>
        <begin position="159"/>
        <end position="168"/>
    </location>
</feature>
<dbReference type="RefSeq" id="XP_023630329.1">
    <property type="nucleotide sequence ID" value="XM_023774561.1"/>
</dbReference>
<protein>
    <submittedName>
        <fullName evidence="2">Uncharacterized protein</fullName>
    </submittedName>
</protein>
<proteinExistence type="predicted"/>